<dbReference type="Pfam" id="PF14661">
    <property type="entry name" value="HAUS6_N"/>
    <property type="match status" value="1"/>
</dbReference>
<name>A0A1Y1V4Z6_9FUNG</name>
<dbReference type="InterPro" id="IPR026797">
    <property type="entry name" value="HAUS_6"/>
</dbReference>
<dbReference type="InterPro" id="IPR028163">
    <property type="entry name" value="HAUS_6_N"/>
</dbReference>
<evidence type="ECO:0000313" key="5">
    <source>
        <dbReference type="Proteomes" id="UP000193719"/>
    </source>
</evidence>
<feature type="compositionally biased region" description="Basic and acidic residues" evidence="2">
    <location>
        <begin position="460"/>
        <end position="471"/>
    </location>
</feature>
<reference evidence="4 5" key="2">
    <citation type="submission" date="2016-08" db="EMBL/GenBank/DDBJ databases">
        <title>Pervasive Adenine N6-methylation of Active Genes in Fungi.</title>
        <authorList>
            <consortium name="DOE Joint Genome Institute"/>
            <person name="Mondo S.J."/>
            <person name="Dannebaum R.O."/>
            <person name="Kuo R.C."/>
            <person name="Labutti K."/>
            <person name="Haridas S."/>
            <person name="Kuo A."/>
            <person name="Salamov A."/>
            <person name="Ahrendt S.R."/>
            <person name="Lipzen A."/>
            <person name="Sullivan W."/>
            <person name="Andreopoulos W.B."/>
            <person name="Clum A."/>
            <person name="Lindquist E."/>
            <person name="Daum C."/>
            <person name="Ramamoorthy G.K."/>
            <person name="Gryganskyi A."/>
            <person name="Culley D."/>
            <person name="Magnuson J.K."/>
            <person name="James T.Y."/>
            <person name="O'Malley M.A."/>
            <person name="Stajich J.E."/>
            <person name="Spatafora J.W."/>
            <person name="Visel A."/>
            <person name="Grigoriev I.V."/>
        </authorList>
    </citation>
    <scope>NUCLEOTIDE SEQUENCE [LARGE SCALE GENOMIC DNA]</scope>
    <source>
        <strain evidence="5">finn</strain>
    </source>
</reference>
<reference evidence="4 5" key="1">
    <citation type="submission" date="2016-08" db="EMBL/GenBank/DDBJ databases">
        <title>Genomes of anaerobic fungi encode conserved fungal cellulosomes for biomass hydrolysis.</title>
        <authorList>
            <consortium name="DOE Joint Genome Institute"/>
            <person name="Haitjema C.H."/>
            <person name="Gilmore S.P."/>
            <person name="Henske J.K."/>
            <person name="Solomon K.V."/>
            <person name="De Groot R."/>
            <person name="Kuo A."/>
            <person name="Mondo S.J."/>
            <person name="Salamov A.A."/>
            <person name="Labutti K."/>
            <person name="Zhao Z."/>
            <person name="Chiniquy J."/>
            <person name="Barry K."/>
            <person name="Brewer H.M."/>
            <person name="Purvine S.O."/>
            <person name="Wright A.T."/>
            <person name="Boxma B."/>
            <person name="Van Alen T."/>
            <person name="Hackstein J.H."/>
            <person name="Baker S.E."/>
            <person name="Grigoriev I.V."/>
            <person name="O'Malley M.A."/>
        </authorList>
    </citation>
    <scope>NUCLEOTIDE SEQUENCE [LARGE SCALE GENOMIC DNA]</scope>
    <source>
        <strain evidence="5">finn</strain>
    </source>
</reference>
<gene>
    <name evidence="4" type="ORF">BCR36DRAFT_405433</name>
</gene>
<dbReference type="GO" id="GO:1990498">
    <property type="term" value="C:mitotic spindle microtubule"/>
    <property type="evidence" value="ECO:0007669"/>
    <property type="project" value="TreeGrafter"/>
</dbReference>
<keyword evidence="1" id="KW-0175">Coiled coil</keyword>
<sequence length="589" mass="67864">MNKSKALLPTYCPPENILLTNLLLLQYPSKIEIEMFSNKNVFFNIIHFLFSIIDPEQTKRNFTECWPVFNSKTTQKFKSVSHKWCETLKKDGKIPNYVIIRPTLFDDYGERSKIILVELSSYALRINLIKKYSCYLKETGAQFSVQKTREKGYSYNFIKKTIQIQIIRQNQTFINNIKNYTENKDKWNNFAKQLSEISKKLSLTHKNKLQKYYSLGENGTDPISPTTPEIESILEPLKSRENRINEISKKWNNIIQWIENNKSKIDSAENIINGSSNNVMINSSDVVINIPEEFDLDNQFNKKEIVLENGKLNFEEYIKSWKLSLSCLSQVYGLINDEQKENKVLIKSLTNNANTLNNIPDVNQTCSSIESYIKFHEGYLGNIKLLKQKLRNKISNIEDSIETTKSQIKVLLDENNNESIKNLNDLIMEPISPMFKNGDKNTNDDDIYNIRMNLSASKKSFKDHPNIKREQSSSPLTPIRNFKKTKIQNSPKNNALKNAKKNVSSSTTTNKKINSPTTKSKSSLVQSPDDYKTPEKKTNQSSLSTPLNILGKVKSENQTDSPLLPFTITPSSFKLFDDTNIFDVQPDFK</sequence>
<dbReference type="EMBL" id="MCFH01000031">
    <property type="protein sequence ID" value="ORX47386.1"/>
    <property type="molecule type" value="Genomic_DNA"/>
</dbReference>
<feature type="region of interest" description="Disordered" evidence="2">
    <location>
        <begin position="459"/>
        <end position="544"/>
    </location>
</feature>
<dbReference type="AlphaFoldDB" id="A0A1Y1V4Z6"/>
<dbReference type="OrthoDB" id="5575722at2759"/>
<keyword evidence="5" id="KW-1185">Reference proteome</keyword>
<accession>A0A1Y1V4Z6</accession>
<dbReference type="GO" id="GO:0051225">
    <property type="term" value="P:spindle assembly"/>
    <property type="evidence" value="ECO:0007669"/>
    <property type="project" value="InterPro"/>
</dbReference>
<dbReference type="GO" id="GO:0008017">
    <property type="term" value="F:microtubule binding"/>
    <property type="evidence" value="ECO:0007669"/>
    <property type="project" value="TreeGrafter"/>
</dbReference>
<evidence type="ECO:0000313" key="4">
    <source>
        <dbReference type="EMBL" id="ORX47386.1"/>
    </source>
</evidence>
<feature type="coiled-coil region" evidence="1">
    <location>
        <begin position="387"/>
        <end position="414"/>
    </location>
</feature>
<organism evidence="4 5">
    <name type="scientific">Piromyces finnis</name>
    <dbReference type="NCBI Taxonomy" id="1754191"/>
    <lineage>
        <taxon>Eukaryota</taxon>
        <taxon>Fungi</taxon>
        <taxon>Fungi incertae sedis</taxon>
        <taxon>Chytridiomycota</taxon>
        <taxon>Chytridiomycota incertae sedis</taxon>
        <taxon>Neocallimastigomycetes</taxon>
        <taxon>Neocallimastigales</taxon>
        <taxon>Neocallimastigaceae</taxon>
        <taxon>Piromyces</taxon>
    </lineage>
</organism>
<dbReference type="Proteomes" id="UP000193719">
    <property type="component" value="Unassembled WGS sequence"/>
</dbReference>
<dbReference type="PANTHER" id="PTHR16151:SF2">
    <property type="entry name" value="HAUS AUGMIN-LIKE COMPLEX SUBUNIT 6"/>
    <property type="match status" value="1"/>
</dbReference>
<evidence type="ECO:0000256" key="1">
    <source>
        <dbReference type="SAM" id="Coils"/>
    </source>
</evidence>
<feature type="compositionally biased region" description="Basic and acidic residues" evidence="2">
    <location>
        <begin position="529"/>
        <end position="538"/>
    </location>
</feature>
<protein>
    <recommendedName>
        <fullName evidence="3">HAUS augmin-like complex subunit 6 N-terminal domain-containing protein</fullName>
    </recommendedName>
</protein>
<comment type="caution">
    <text evidence="4">The sequence shown here is derived from an EMBL/GenBank/DDBJ whole genome shotgun (WGS) entry which is preliminary data.</text>
</comment>
<evidence type="ECO:0000259" key="3">
    <source>
        <dbReference type="Pfam" id="PF14661"/>
    </source>
</evidence>
<feature type="domain" description="HAUS augmin-like complex subunit 6 N-terminal" evidence="3">
    <location>
        <begin position="37"/>
        <end position="251"/>
    </location>
</feature>
<dbReference type="GO" id="GO:0070652">
    <property type="term" value="C:HAUS complex"/>
    <property type="evidence" value="ECO:0007669"/>
    <property type="project" value="InterPro"/>
</dbReference>
<dbReference type="PANTHER" id="PTHR16151">
    <property type="entry name" value="HAUS AUGMIN-LIKE COMPLEX SUBUNIT 6"/>
    <property type="match status" value="1"/>
</dbReference>
<evidence type="ECO:0000256" key="2">
    <source>
        <dbReference type="SAM" id="MobiDB-lite"/>
    </source>
</evidence>
<proteinExistence type="predicted"/>
<feature type="compositionally biased region" description="Low complexity" evidence="2">
    <location>
        <begin position="489"/>
        <end position="523"/>
    </location>
</feature>